<feature type="compositionally biased region" description="Basic and acidic residues" evidence="1">
    <location>
        <begin position="43"/>
        <end position="54"/>
    </location>
</feature>
<dbReference type="EMBL" id="HE806317">
    <property type="protein sequence ID" value="CCH59732.1"/>
    <property type="molecule type" value="Genomic_DNA"/>
</dbReference>
<sequence length="360" mass="41336">MAKNGKVPKTGQKRTSKSFLDWKKRQQLRSEQDVVDPSMFEHTANDTDKLRNGDNDEDDDDDDDDDDDEEEEEEDEDEENAEGQPHGNPSSSVNSISFKPIAKNGVNLYDGNVGLNNVMKLDPIQEHRTEDEDAYLQTQMVDEFVNHNHKYSEVQYIPQPKVKQMQENNTKAKNKEPPSEQSKQLDRLTEAYKNKTLSEADLQRVLLSFTPDNDSNSDIPEKDEPNQEDEDITIAIQQKKLELKNPPIKITTTLLKQQDSSSPVSTNIDNEMIIPPTLIDSLHSSNIPSPPSSYKRIFLNIVFTITDIIDNCQAKAYEYLCLAFLYLNISIPKYVVPFFYLTSIQIFILTHFFVFFLFDI</sequence>
<keyword evidence="2" id="KW-0812">Transmembrane</keyword>
<feature type="transmembrane region" description="Helical" evidence="2">
    <location>
        <begin position="338"/>
        <end position="358"/>
    </location>
</feature>
<feature type="compositionally biased region" description="Basic and acidic residues" evidence="1">
    <location>
        <begin position="173"/>
        <end position="185"/>
    </location>
</feature>
<accession>I2H030</accession>
<evidence type="ECO:0000313" key="3">
    <source>
        <dbReference type="EMBL" id="CCH59732.1"/>
    </source>
</evidence>
<dbReference type="AlphaFoldDB" id="I2H030"/>
<keyword evidence="4" id="KW-1185">Reference proteome</keyword>
<feature type="region of interest" description="Disordered" evidence="1">
    <location>
        <begin position="158"/>
        <end position="185"/>
    </location>
</feature>
<gene>
    <name evidence="3" type="primary">TBLA0B09170</name>
    <name evidence="3" type="ORF">TBLA_0B09170</name>
</gene>
<dbReference type="HOGENOM" id="CLU_769819_0_0_1"/>
<protein>
    <submittedName>
        <fullName evidence="3">Uncharacterized protein</fullName>
    </submittedName>
</protein>
<keyword evidence="2" id="KW-0472">Membrane</keyword>
<evidence type="ECO:0000256" key="2">
    <source>
        <dbReference type="SAM" id="Phobius"/>
    </source>
</evidence>
<feature type="compositionally biased region" description="Basic and acidic residues" evidence="1">
    <location>
        <begin position="20"/>
        <end position="32"/>
    </location>
</feature>
<proteinExistence type="predicted"/>
<evidence type="ECO:0000313" key="4">
    <source>
        <dbReference type="Proteomes" id="UP000002866"/>
    </source>
</evidence>
<feature type="region of interest" description="Disordered" evidence="1">
    <location>
        <begin position="209"/>
        <end position="229"/>
    </location>
</feature>
<dbReference type="Proteomes" id="UP000002866">
    <property type="component" value="Chromosome 2"/>
</dbReference>
<dbReference type="InParanoid" id="I2H030"/>
<feature type="compositionally biased region" description="Polar residues" evidence="1">
    <location>
        <begin position="87"/>
        <end position="97"/>
    </location>
</feature>
<dbReference type="GeneID" id="14494577"/>
<feature type="compositionally biased region" description="Acidic residues" evidence="1">
    <location>
        <begin position="55"/>
        <end position="81"/>
    </location>
</feature>
<feature type="region of interest" description="Disordered" evidence="1">
    <location>
        <begin position="1"/>
        <end position="98"/>
    </location>
</feature>
<reference evidence="3 4" key="1">
    <citation type="journal article" date="2011" name="Proc. Natl. Acad. Sci. U.S.A.">
        <title>Evolutionary erosion of yeast sex chromosomes by mating-type switching accidents.</title>
        <authorList>
            <person name="Gordon J.L."/>
            <person name="Armisen D."/>
            <person name="Proux-Wera E."/>
            <person name="Oheigeartaigh S.S."/>
            <person name="Byrne K.P."/>
            <person name="Wolfe K.H."/>
        </authorList>
    </citation>
    <scope>NUCLEOTIDE SEQUENCE [LARGE SCALE GENOMIC DNA]</scope>
    <source>
        <strain evidence="4">ATCC 34711 / CBS 6284 / DSM 70876 / NBRC 10599 / NRRL Y-10934 / UCD 77-7</strain>
    </source>
</reference>
<dbReference type="RefSeq" id="XP_004179251.1">
    <property type="nucleotide sequence ID" value="XM_004179203.1"/>
</dbReference>
<evidence type="ECO:0000256" key="1">
    <source>
        <dbReference type="SAM" id="MobiDB-lite"/>
    </source>
</evidence>
<dbReference type="KEGG" id="tbl:TBLA_0B09170"/>
<name>I2H030_HENB6</name>
<keyword evidence="2" id="KW-1133">Transmembrane helix</keyword>
<organism evidence="3 4">
    <name type="scientific">Henningerozyma blattae (strain ATCC 34711 / CBS 6284 / DSM 70876 / NBRC 10599 / NRRL Y-10934 / UCD 77-7)</name>
    <name type="common">Yeast</name>
    <name type="synonym">Tetrapisispora blattae</name>
    <dbReference type="NCBI Taxonomy" id="1071380"/>
    <lineage>
        <taxon>Eukaryota</taxon>
        <taxon>Fungi</taxon>
        <taxon>Dikarya</taxon>
        <taxon>Ascomycota</taxon>
        <taxon>Saccharomycotina</taxon>
        <taxon>Saccharomycetes</taxon>
        <taxon>Saccharomycetales</taxon>
        <taxon>Saccharomycetaceae</taxon>
        <taxon>Henningerozyma</taxon>
    </lineage>
</organism>